<keyword evidence="2" id="KW-0805">Transcription regulation</keyword>
<dbReference type="PRINTS" id="PR00039">
    <property type="entry name" value="HTHLYSR"/>
</dbReference>
<evidence type="ECO:0000259" key="5">
    <source>
        <dbReference type="PROSITE" id="PS50931"/>
    </source>
</evidence>
<dbReference type="Pfam" id="PF03466">
    <property type="entry name" value="LysR_substrate"/>
    <property type="match status" value="1"/>
</dbReference>
<keyword evidence="4" id="KW-0804">Transcription</keyword>
<keyword evidence="7" id="KW-1185">Reference proteome</keyword>
<keyword evidence="3" id="KW-0238">DNA-binding</keyword>
<dbReference type="SUPFAM" id="SSF46785">
    <property type="entry name" value="Winged helix' DNA-binding domain"/>
    <property type="match status" value="1"/>
</dbReference>
<dbReference type="CDD" id="cd05466">
    <property type="entry name" value="PBP2_LTTR_substrate"/>
    <property type="match status" value="1"/>
</dbReference>
<sequence length="300" mass="32914">MTLTQLEIFVAVAERRGFTLAAAQLKISQSAVSHAIRALEQELGVELLLRHQGQIELTDIGARILLRVQPMLGLADAIRQDASDARSMKLGTLRIGSFGPTSSQLLLPRILTDYRRLYPNIEVHVSEGPDRQVMEWLLDREVDVGFVTLPEAQFDTWPLLEDQMVAVLPIAHPLASNERVTLGDLCSDPFVLTEAGSSELVSQLFAAVKLKPRIRYKTSQLMSTLAAVARGDGVTIVAESSLPDDSEELYVVRALDPAVRRQVGIAVLDCSETTAAAQAFIELAEKIYRSRKSDLKGNGL</sequence>
<evidence type="ECO:0000256" key="2">
    <source>
        <dbReference type="ARBA" id="ARBA00023015"/>
    </source>
</evidence>
<evidence type="ECO:0000313" key="7">
    <source>
        <dbReference type="Proteomes" id="UP001148189"/>
    </source>
</evidence>
<dbReference type="EMBL" id="JAMDHD010000048">
    <property type="protein sequence ID" value="MDD0988373.1"/>
    <property type="molecule type" value="Genomic_DNA"/>
</dbReference>
<dbReference type="Pfam" id="PF00126">
    <property type="entry name" value="HTH_1"/>
    <property type="match status" value="1"/>
</dbReference>
<dbReference type="InterPro" id="IPR036388">
    <property type="entry name" value="WH-like_DNA-bd_sf"/>
</dbReference>
<dbReference type="PANTHER" id="PTHR30419">
    <property type="entry name" value="HTH-TYPE TRANSCRIPTIONAL REGULATOR YBHD"/>
    <property type="match status" value="1"/>
</dbReference>
<comment type="similarity">
    <text evidence="1">Belongs to the LysR transcriptional regulatory family.</text>
</comment>
<dbReference type="PROSITE" id="PS50931">
    <property type="entry name" value="HTH_LYSR"/>
    <property type="match status" value="1"/>
</dbReference>
<dbReference type="SUPFAM" id="SSF53850">
    <property type="entry name" value="Periplasmic binding protein-like II"/>
    <property type="match status" value="1"/>
</dbReference>
<dbReference type="InterPro" id="IPR036390">
    <property type="entry name" value="WH_DNA-bd_sf"/>
</dbReference>
<evidence type="ECO:0000256" key="4">
    <source>
        <dbReference type="ARBA" id="ARBA00023163"/>
    </source>
</evidence>
<name>A0ABT5NLL3_9PSED</name>
<evidence type="ECO:0000256" key="3">
    <source>
        <dbReference type="ARBA" id="ARBA00023125"/>
    </source>
</evidence>
<comment type="caution">
    <text evidence="6">The sequence shown here is derived from an EMBL/GenBank/DDBJ whole genome shotgun (WGS) entry which is preliminary data.</text>
</comment>
<accession>A0ABT5NLL3</accession>
<dbReference type="Proteomes" id="UP001148189">
    <property type="component" value="Unassembled WGS sequence"/>
</dbReference>
<dbReference type="Gene3D" id="1.10.10.10">
    <property type="entry name" value="Winged helix-like DNA-binding domain superfamily/Winged helix DNA-binding domain"/>
    <property type="match status" value="1"/>
</dbReference>
<dbReference type="InterPro" id="IPR050950">
    <property type="entry name" value="HTH-type_LysR_regulators"/>
</dbReference>
<reference evidence="6" key="1">
    <citation type="submission" date="2022-05" db="EMBL/GenBank/DDBJ databases">
        <title>Novel Pseudomonas spp. Isolated from a Rainbow Trout Aquaculture Facility.</title>
        <authorList>
            <person name="Testerman T."/>
            <person name="Graf J."/>
        </authorList>
    </citation>
    <scope>NUCLEOTIDE SEQUENCE</scope>
    <source>
        <strain evidence="6">ID1050</strain>
    </source>
</reference>
<organism evidence="6 7">
    <name type="scientific">Pseudomonas shahriarae</name>
    <dbReference type="NCBI Taxonomy" id="2745512"/>
    <lineage>
        <taxon>Bacteria</taxon>
        <taxon>Pseudomonadati</taxon>
        <taxon>Pseudomonadota</taxon>
        <taxon>Gammaproteobacteria</taxon>
        <taxon>Pseudomonadales</taxon>
        <taxon>Pseudomonadaceae</taxon>
        <taxon>Pseudomonas</taxon>
    </lineage>
</organism>
<dbReference type="PANTHER" id="PTHR30419:SF24">
    <property type="entry name" value="HTH-TYPE TRANSCRIPTIONAL REGULATOR CZCR"/>
    <property type="match status" value="1"/>
</dbReference>
<dbReference type="RefSeq" id="WP_273867325.1">
    <property type="nucleotide sequence ID" value="NZ_JAMDHD010000048.1"/>
</dbReference>
<proteinExistence type="inferred from homology"/>
<evidence type="ECO:0000313" key="6">
    <source>
        <dbReference type="EMBL" id="MDD0988373.1"/>
    </source>
</evidence>
<protein>
    <submittedName>
        <fullName evidence="6">LysR family transcriptional regulator</fullName>
    </submittedName>
</protein>
<evidence type="ECO:0000256" key="1">
    <source>
        <dbReference type="ARBA" id="ARBA00009437"/>
    </source>
</evidence>
<dbReference type="InterPro" id="IPR005119">
    <property type="entry name" value="LysR_subst-bd"/>
</dbReference>
<gene>
    <name evidence="6" type="ORF">M5G21_25790</name>
</gene>
<feature type="domain" description="HTH lysR-type" evidence="5">
    <location>
        <begin position="1"/>
        <end position="58"/>
    </location>
</feature>
<dbReference type="Gene3D" id="3.40.190.290">
    <property type="match status" value="1"/>
</dbReference>
<dbReference type="InterPro" id="IPR000847">
    <property type="entry name" value="LysR_HTH_N"/>
</dbReference>